<dbReference type="CDD" id="cd00947">
    <property type="entry name" value="TBP_aldolase_IIB"/>
    <property type="match status" value="1"/>
</dbReference>
<dbReference type="InterPro" id="IPR000771">
    <property type="entry name" value="FBA_II"/>
</dbReference>
<dbReference type="PIRSF" id="PIRSF001359">
    <property type="entry name" value="F_bP_aldolase_II"/>
    <property type="match status" value="1"/>
</dbReference>
<dbReference type="PROSITE" id="PS00806">
    <property type="entry name" value="ALDOLASE_CLASS_II_2"/>
    <property type="match status" value="1"/>
</dbReference>
<dbReference type="Proteomes" id="UP000829708">
    <property type="component" value="Chromosome"/>
</dbReference>
<proteinExistence type="predicted"/>
<name>A0ABY4DGV3_9SPIR</name>
<dbReference type="RefSeq" id="WP_244772472.1">
    <property type="nucleotide sequence ID" value="NZ_CP094929.1"/>
</dbReference>
<dbReference type="NCBIfam" id="TIGR00167">
    <property type="entry name" value="cbbA"/>
    <property type="match status" value="1"/>
</dbReference>
<dbReference type="PANTHER" id="PTHR30304">
    <property type="entry name" value="D-TAGATOSE-1,6-BISPHOSPHATE ALDOLASE"/>
    <property type="match status" value="1"/>
</dbReference>
<accession>A0ABY4DGV3</accession>
<gene>
    <name evidence="1" type="ORF">MUG09_16185</name>
</gene>
<organism evidence="1 2">
    <name type="scientific">Sphaerochaeta associata</name>
    <dbReference type="NCBI Taxonomy" id="1129264"/>
    <lineage>
        <taxon>Bacteria</taxon>
        <taxon>Pseudomonadati</taxon>
        <taxon>Spirochaetota</taxon>
        <taxon>Spirochaetia</taxon>
        <taxon>Spirochaetales</taxon>
        <taxon>Sphaerochaetaceae</taxon>
        <taxon>Sphaerochaeta</taxon>
    </lineage>
</organism>
<evidence type="ECO:0000313" key="2">
    <source>
        <dbReference type="Proteomes" id="UP000829708"/>
    </source>
</evidence>
<evidence type="ECO:0000313" key="1">
    <source>
        <dbReference type="EMBL" id="UOM51096.1"/>
    </source>
</evidence>
<protein>
    <submittedName>
        <fullName evidence="1">Class II fructose-bisphosphate aldolase</fullName>
    </submittedName>
</protein>
<reference evidence="2" key="1">
    <citation type="journal article" date="2024" name="J Bioinform Genom">
        <title>Complete genome sequence of the type strain bacterium Sphaerochaeta associata GLS2t (VKM B-2742)t.</title>
        <authorList>
            <person name="Troshina O.Y."/>
            <person name="Tepeeva A.N."/>
            <person name="Arzamasceva V.O."/>
            <person name="Whitman W.B."/>
            <person name="Varghese N."/>
            <person name="Shapiro N."/>
            <person name="Woyke T."/>
            <person name="Kripides N.C."/>
            <person name="Vasilenko O.V."/>
        </authorList>
    </citation>
    <scope>NUCLEOTIDE SEQUENCE [LARGE SCALE GENOMIC DNA]</scope>
    <source>
        <strain evidence="2">GLS2T</strain>
    </source>
</reference>
<keyword evidence="2" id="KW-1185">Reference proteome</keyword>
<dbReference type="InterPro" id="IPR050246">
    <property type="entry name" value="Class_II_FBP_aldolase"/>
</dbReference>
<dbReference type="EMBL" id="CP094929">
    <property type="protein sequence ID" value="UOM51096.1"/>
    <property type="molecule type" value="Genomic_DNA"/>
</dbReference>
<dbReference type="InterPro" id="IPR013785">
    <property type="entry name" value="Aldolase_TIM"/>
</dbReference>
<dbReference type="SUPFAM" id="SSF51569">
    <property type="entry name" value="Aldolase"/>
    <property type="match status" value="1"/>
</dbReference>
<dbReference type="Pfam" id="PF01116">
    <property type="entry name" value="F_bP_aldolase"/>
    <property type="match status" value="1"/>
</dbReference>
<dbReference type="PANTHER" id="PTHR30304:SF0">
    <property type="entry name" value="D-TAGATOSE-1,6-BISPHOSPHATE ALDOLASE SUBUNIT GATY-RELATED"/>
    <property type="match status" value="1"/>
</dbReference>
<dbReference type="Gene3D" id="3.20.20.70">
    <property type="entry name" value="Aldolase class I"/>
    <property type="match status" value="1"/>
</dbReference>
<sequence length="285" mass="30831">MALVTLDYLMKKAMKGNYAIGAFNFFTYENLIGIGLAAQRKNSPVIAMASVGAMKIMGEKGTVGACYGVARDYDVDMVLHLDHATDYDLIRRCVDNGFTSVMIDASSKVYQENVDITAQVVEYAAKYGVSVEAELGHVGGQEDHIKVDEREALFTVPEDAKRFIKDTGVDALAIAVGTVHGFYKSEPKLDFPRIARIHELVPTIPLVLHGGTGVSDDDFKKAIQLGVRKINVGTELKVHGVFDVSKQAYASDSGSDPRSVSVKVIEACAKIVESRIDVIGSVGKL</sequence>